<organism evidence="2 3">
    <name type="scientific">Natronobacterium haloterrestre</name>
    <name type="common">Halobiforma haloterrestris</name>
    <dbReference type="NCBI Taxonomy" id="148448"/>
    <lineage>
        <taxon>Archaea</taxon>
        <taxon>Methanobacteriati</taxon>
        <taxon>Methanobacteriota</taxon>
        <taxon>Stenosarchaea group</taxon>
        <taxon>Halobacteria</taxon>
        <taxon>Halobacteriales</taxon>
        <taxon>Natrialbaceae</taxon>
        <taxon>Natronobacterium</taxon>
    </lineage>
</organism>
<keyword evidence="1" id="KW-0812">Transmembrane</keyword>
<gene>
    <name evidence="2" type="ORF">SAMN05444422_103183</name>
</gene>
<evidence type="ECO:0000313" key="3">
    <source>
        <dbReference type="Proteomes" id="UP000199161"/>
    </source>
</evidence>
<reference evidence="3" key="1">
    <citation type="submission" date="2016-10" db="EMBL/GenBank/DDBJ databases">
        <authorList>
            <person name="Varghese N."/>
            <person name="Submissions S."/>
        </authorList>
    </citation>
    <scope>NUCLEOTIDE SEQUENCE [LARGE SCALE GENOMIC DNA]</scope>
    <source>
        <strain evidence="3">DSM 13078</strain>
    </source>
</reference>
<protein>
    <submittedName>
        <fullName evidence="2">Uncharacterized protein</fullName>
    </submittedName>
</protein>
<evidence type="ECO:0000313" key="2">
    <source>
        <dbReference type="EMBL" id="SFB94598.1"/>
    </source>
</evidence>
<feature type="transmembrane region" description="Helical" evidence="1">
    <location>
        <begin position="15"/>
        <end position="36"/>
    </location>
</feature>
<dbReference type="Proteomes" id="UP000199161">
    <property type="component" value="Unassembled WGS sequence"/>
</dbReference>
<keyword evidence="3" id="KW-1185">Reference proteome</keyword>
<sequence>MDAPRRYLASERPRLSLAVVAAVGATTAAVLVPLGLLGIGTSGRPGIVGFRVAFGLVPAVAGAICGLYRLGLPTAVACGLAPGGTFSLVVVVGTALEVGTFGGGDAPLGPLSVALTAPSFVLALVGFAAGLAVTAVRE</sequence>
<name>A0A1I1FA53_NATHA</name>
<feature type="transmembrane region" description="Helical" evidence="1">
    <location>
        <begin position="75"/>
        <end position="96"/>
    </location>
</feature>
<accession>A0A1I1FA53</accession>
<feature type="transmembrane region" description="Helical" evidence="1">
    <location>
        <begin position="48"/>
        <end position="68"/>
    </location>
</feature>
<evidence type="ECO:0000256" key="1">
    <source>
        <dbReference type="SAM" id="Phobius"/>
    </source>
</evidence>
<keyword evidence="1" id="KW-1133">Transmembrane helix</keyword>
<dbReference type="AlphaFoldDB" id="A0A1I1FA53"/>
<proteinExistence type="predicted"/>
<feature type="transmembrane region" description="Helical" evidence="1">
    <location>
        <begin position="116"/>
        <end position="136"/>
    </location>
</feature>
<dbReference type="EMBL" id="FOKW01000003">
    <property type="protein sequence ID" value="SFB94598.1"/>
    <property type="molecule type" value="Genomic_DNA"/>
</dbReference>
<keyword evidence="1" id="KW-0472">Membrane</keyword>
<dbReference type="RefSeq" id="WP_089786738.1">
    <property type="nucleotide sequence ID" value="NZ_FOKW01000003.1"/>
</dbReference>
<dbReference type="OrthoDB" id="384996at2157"/>